<evidence type="ECO:0000313" key="1">
    <source>
        <dbReference type="EMBL" id="KAI7757484.1"/>
    </source>
</evidence>
<dbReference type="EMBL" id="JAMZMK010000112">
    <property type="protein sequence ID" value="KAI7757484.1"/>
    <property type="molecule type" value="Genomic_DNA"/>
</dbReference>
<reference evidence="2" key="1">
    <citation type="submission" date="2022-06" db="EMBL/GenBank/DDBJ databases">
        <title>Uncovering the hologenomic basis of an extraordinary plant invasion.</title>
        <authorList>
            <person name="Bieker V.C."/>
            <person name="Martin M.D."/>
            <person name="Gilbert T."/>
            <person name="Hodgins K."/>
            <person name="Battlay P."/>
            <person name="Petersen B."/>
            <person name="Wilson J."/>
        </authorList>
    </citation>
    <scope>NUCLEOTIDE SEQUENCE</scope>
    <source>
        <strain evidence="2">AA19_3_7</strain>
        <tissue evidence="2">Leaf</tissue>
    </source>
</reference>
<accession>A0AAD5DDH3</accession>
<name>A0AAD5DDH3_AMBAR</name>
<protein>
    <submittedName>
        <fullName evidence="2">Uncharacterized protein</fullName>
    </submittedName>
</protein>
<proteinExistence type="predicted"/>
<evidence type="ECO:0000313" key="3">
    <source>
        <dbReference type="Proteomes" id="UP001206925"/>
    </source>
</evidence>
<dbReference type="EMBL" id="JAMZMK010000112">
    <property type="protein sequence ID" value="KAI7757489.1"/>
    <property type="molecule type" value="Genomic_DNA"/>
</dbReference>
<gene>
    <name evidence="1" type="ORF">M8C21_001469</name>
    <name evidence="2" type="ORF">M8C21_001474</name>
</gene>
<dbReference type="AlphaFoldDB" id="A0AAD5DDH3"/>
<organism evidence="2 3">
    <name type="scientific">Ambrosia artemisiifolia</name>
    <name type="common">Common ragweed</name>
    <dbReference type="NCBI Taxonomy" id="4212"/>
    <lineage>
        <taxon>Eukaryota</taxon>
        <taxon>Viridiplantae</taxon>
        <taxon>Streptophyta</taxon>
        <taxon>Embryophyta</taxon>
        <taxon>Tracheophyta</taxon>
        <taxon>Spermatophyta</taxon>
        <taxon>Magnoliopsida</taxon>
        <taxon>eudicotyledons</taxon>
        <taxon>Gunneridae</taxon>
        <taxon>Pentapetalae</taxon>
        <taxon>asterids</taxon>
        <taxon>campanulids</taxon>
        <taxon>Asterales</taxon>
        <taxon>Asteraceae</taxon>
        <taxon>Asteroideae</taxon>
        <taxon>Heliantheae alliance</taxon>
        <taxon>Heliantheae</taxon>
        <taxon>Ambrosia</taxon>
    </lineage>
</organism>
<dbReference type="Proteomes" id="UP001206925">
    <property type="component" value="Unassembled WGS sequence"/>
</dbReference>
<comment type="caution">
    <text evidence="2">The sequence shown here is derived from an EMBL/GenBank/DDBJ whole genome shotgun (WGS) entry which is preliminary data.</text>
</comment>
<evidence type="ECO:0000313" key="2">
    <source>
        <dbReference type="EMBL" id="KAI7757489.1"/>
    </source>
</evidence>
<keyword evidence="3" id="KW-1185">Reference proteome</keyword>
<sequence>MQVSSCGVCILLPILSIFDI</sequence>